<dbReference type="HOGENOM" id="CLU_1837038_0_0_1"/>
<sequence>MLAWCVLSTLIIILLTIRRWLLRKLVKDSRCDLCIPATHEDTQDTFDVSQTSATPQPTPQDTEDNPVVPQTSATPQPTLTPQPADVVVQLLSPPSFYTTPSSSTAKPPTPSTDCSTKPLVTPEGAIAKRTRLQMAKKLAL</sequence>
<evidence type="ECO:0000256" key="1">
    <source>
        <dbReference type="SAM" id="MobiDB-lite"/>
    </source>
</evidence>
<feature type="compositionally biased region" description="Polar residues" evidence="1">
    <location>
        <begin position="45"/>
        <end position="55"/>
    </location>
</feature>
<proteinExistence type="predicted"/>
<feature type="region of interest" description="Disordered" evidence="1">
    <location>
        <begin position="42"/>
        <end position="119"/>
    </location>
</feature>
<name>K1QIV7_MAGGI</name>
<protein>
    <submittedName>
        <fullName evidence="2">Uncharacterized protein</fullName>
    </submittedName>
</protein>
<accession>K1QIV7</accession>
<reference evidence="2" key="1">
    <citation type="journal article" date="2012" name="Nature">
        <title>The oyster genome reveals stress adaptation and complexity of shell formation.</title>
        <authorList>
            <person name="Zhang G."/>
            <person name="Fang X."/>
            <person name="Guo X."/>
            <person name="Li L."/>
            <person name="Luo R."/>
            <person name="Xu F."/>
            <person name="Yang P."/>
            <person name="Zhang L."/>
            <person name="Wang X."/>
            <person name="Qi H."/>
            <person name="Xiong Z."/>
            <person name="Que H."/>
            <person name="Xie Y."/>
            <person name="Holland P.W."/>
            <person name="Paps J."/>
            <person name="Zhu Y."/>
            <person name="Wu F."/>
            <person name="Chen Y."/>
            <person name="Wang J."/>
            <person name="Peng C."/>
            <person name="Meng J."/>
            <person name="Yang L."/>
            <person name="Liu J."/>
            <person name="Wen B."/>
            <person name="Zhang N."/>
            <person name="Huang Z."/>
            <person name="Zhu Q."/>
            <person name="Feng Y."/>
            <person name="Mount A."/>
            <person name="Hedgecock D."/>
            <person name="Xu Z."/>
            <person name="Liu Y."/>
            <person name="Domazet-Loso T."/>
            <person name="Du Y."/>
            <person name="Sun X."/>
            <person name="Zhang S."/>
            <person name="Liu B."/>
            <person name="Cheng P."/>
            <person name="Jiang X."/>
            <person name="Li J."/>
            <person name="Fan D."/>
            <person name="Wang W."/>
            <person name="Fu W."/>
            <person name="Wang T."/>
            <person name="Wang B."/>
            <person name="Zhang J."/>
            <person name="Peng Z."/>
            <person name="Li Y."/>
            <person name="Li N."/>
            <person name="Wang J."/>
            <person name="Chen M."/>
            <person name="He Y."/>
            <person name="Tan F."/>
            <person name="Song X."/>
            <person name="Zheng Q."/>
            <person name="Huang R."/>
            <person name="Yang H."/>
            <person name="Du X."/>
            <person name="Chen L."/>
            <person name="Yang M."/>
            <person name="Gaffney P.M."/>
            <person name="Wang S."/>
            <person name="Luo L."/>
            <person name="She Z."/>
            <person name="Ming Y."/>
            <person name="Huang W."/>
            <person name="Zhang S."/>
            <person name="Huang B."/>
            <person name="Zhang Y."/>
            <person name="Qu T."/>
            <person name="Ni P."/>
            <person name="Miao G."/>
            <person name="Wang J."/>
            <person name="Wang Q."/>
            <person name="Steinberg C.E."/>
            <person name="Wang H."/>
            <person name="Li N."/>
            <person name="Qian L."/>
            <person name="Zhang G."/>
            <person name="Li Y."/>
            <person name="Yang H."/>
            <person name="Liu X."/>
            <person name="Wang J."/>
            <person name="Yin Y."/>
            <person name="Wang J."/>
        </authorList>
    </citation>
    <scope>NUCLEOTIDE SEQUENCE [LARGE SCALE GENOMIC DNA]</scope>
    <source>
        <strain evidence="2">05x7-T-G4-1.051#20</strain>
    </source>
</reference>
<dbReference type="AlphaFoldDB" id="K1QIV7"/>
<dbReference type="EMBL" id="JH819166">
    <property type="protein sequence ID" value="EKC36712.1"/>
    <property type="molecule type" value="Genomic_DNA"/>
</dbReference>
<feature type="compositionally biased region" description="Low complexity" evidence="1">
    <location>
        <begin position="92"/>
        <end position="106"/>
    </location>
</feature>
<evidence type="ECO:0000313" key="2">
    <source>
        <dbReference type="EMBL" id="EKC36712.1"/>
    </source>
</evidence>
<organism evidence="2">
    <name type="scientific">Magallana gigas</name>
    <name type="common">Pacific oyster</name>
    <name type="synonym">Crassostrea gigas</name>
    <dbReference type="NCBI Taxonomy" id="29159"/>
    <lineage>
        <taxon>Eukaryota</taxon>
        <taxon>Metazoa</taxon>
        <taxon>Spiralia</taxon>
        <taxon>Lophotrochozoa</taxon>
        <taxon>Mollusca</taxon>
        <taxon>Bivalvia</taxon>
        <taxon>Autobranchia</taxon>
        <taxon>Pteriomorphia</taxon>
        <taxon>Ostreida</taxon>
        <taxon>Ostreoidea</taxon>
        <taxon>Ostreidae</taxon>
        <taxon>Magallana</taxon>
    </lineage>
</organism>
<gene>
    <name evidence="2" type="ORF">CGI_10024941</name>
</gene>
<feature type="compositionally biased region" description="Low complexity" evidence="1">
    <location>
        <begin position="69"/>
        <end position="83"/>
    </location>
</feature>
<dbReference type="InParanoid" id="K1QIV7"/>